<dbReference type="STRING" id="6832.A0A553NNF4"/>
<dbReference type="GO" id="GO:0005694">
    <property type="term" value="C:chromosome"/>
    <property type="evidence" value="ECO:0007669"/>
    <property type="project" value="TreeGrafter"/>
</dbReference>
<keyword evidence="1" id="KW-0732">Signal</keyword>
<evidence type="ECO:0000313" key="3">
    <source>
        <dbReference type="EMBL" id="TRY66979.1"/>
    </source>
</evidence>
<dbReference type="GO" id="GO:0008276">
    <property type="term" value="F:protein methyltransferase activity"/>
    <property type="evidence" value="ECO:0007669"/>
    <property type="project" value="UniProtKB-ARBA"/>
</dbReference>
<dbReference type="PANTHER" id="PTHR46820:SF1">
    <property type="entry name" value="HISTONE-LYSINE N-METHYLTRANSFERASE SETD7"/>
    <property type="match status" value="1"/>
</dbReference>
<evidence type="ECO:0000256" key="1">
    <source>
        <dbReference type="SAM" id="SignalP"/>
    </source>
</evidence>
<keyword evidence="4" id="KW-1185">Reference proteome</keyword>
<dbReference type="EMBL" id="VCGU01000011">
    <property type="protein sequence ID" value="TRY66979.1"/>
    <property type="molecule type" value="Genomic_DNA"/>
</dbReference>
<accession>A0A553NNF4</accession>
<organism evidence="3 4">
    <name type="scientific">Tigriopus californicus</name>
    <name type="common">Marine copepod</name>
    <dbReference type="NCBI Taxonomy" id="6832"/>
    <lineage>
        <taxon>Eukaryota</taxon>
        <taxon>Metazoa</taxon>
        <taxon>Ecdysozoa</taxon>
        <taxon>Arthropoda</taxon>
        <taxon>Crustacea</taxon>
        <taxon>Multicrustacea</taxon>
        <taxon>Hexanauplia</taxon>
        <taxon>Copepoda</taxon>
        <taxon>Harpacticoida</taxon>
        <taxon>Harpacticidae</taxon>
        <taxon>Tigriopus</taxon>
    </lineage>
</organism>
<protein>
    <recommendedName>
        <fullName evidence="2">SET domain-containing protein</fullName>
    </recommendedName>
</protein>
<feature type="chain" id="PRO_5021809199" description="SET domain-containing protein" evidence="1">
    <location>
        <begin position="23"/>
        <end position="496"/>
    </location>
</feature>
<dbReference type="OrthoDB" id="294378at2759"/>
<comment type="caution">
    <text evidence="3">The sequence shown here is derived from an EMBL/GenBank/DDBJ whole genome shotgun (WGS) entry which is preliminary data.</text>
</comment>
<dbReference type="GO" id="GO:0008757">
    <property type="term" value="F:S-adenosylmethionine-dependent methyltransferase activity"/>
    <property type="evidence" value="ECO:0007669"/>
    <property type="project" value="UniProtKB-ARBA"/>
</dbReference>
<dbReference type="GO" id="GO:0008170">
    <property type="term" value="F:N-methyltransferase activity"/>
    <property type="evidence" value="ECO:0007669"/>
    <property type="project" value="UniProtKB-ARBA"/>
</dbReference>
<dbReference type="GO" id="GO:0003682">
    <property type="term" value="F:chromatin binding"/>
    <property type="evidence" value="ECO:0007669"/>
    <property type="project" value="TreeGrafter"/>
</dbReference>
<dbReference type="OMA" id="WINDMES"/>
<dbReference type="Pfam" id="PF00856">
    <property type="entry name" value="SET"/>
    <property type="match status" value="1"/>
</dbReference>
<dbReference type="Proteomes" id="UP000318571">
    <property type="component" value="Chromosome 4"/>
</dbReference>
<proteinExistence type="predicted"/>
<dbReference type="PROSITE" id="PS50280">
    <property type="entry name" value="SET"/>
    <property type="match status" value="1"/>
</dbReference>
<dbReference type="GO" id="GO:0005634">
    <property type="term" value="C:nucleus"/>
    <property type="evidence" value="ECO:0007669"/>
    <property type="project" value="TreeGrafter"/>
</dbReference>
<evidence type="ECO:0000259" key="2">
    <source>
        <dbReference type="PROSITE" id="PS50280"/>
    </source>
</evidence>
<feature type="domain" description="SET" evidence="2">
    <location>
        <begin position="307"/>
        <end position="438"/>
    </location>
</feature>
<feature type="signal peptide" evidence="1">
    <location>
        <begin position="1"/>
        <end position="22"/>
    </location>
</feature>
<name>A0A553NNF4_TIGCA</name>
<dbReference type="GO" id="GO:0070828">
    <property type="term" value="P:heterochromatin organization"/>
    <property type="evidence" value="ECO:0007669"/>
    <property type="project" value="TreeGrafter"/>
</dbReference>
<gene>
    <name evidence="3" type="ORF">TCAL_05970</name>
</gene>
<evidence type="ECO:0000313" key="4">
    <source>
        <dbReference type="Proteomes" id="UP000318571"/>
    </source>
</evidence>
<sequence length="496" mass="55476">MKIWWTVCQFFGVLFWTSESRGESCRSSGTVFSEALTVQKEETCHKITHRASNSFPDELRLWINDMESSAIDPLGIKDMPSDDPLSTSCFSEDDVEAIFAKSGDNKTSKLEMKPLTNLQDLHGAGRIVFKNGTRLESSYFQSGWVRNGFPAMMYSTDKTTFFLGNMVRGGCFHGLVRGFNVNTGFVSLILSFDNGTPNGPMWNVQRSKIDNYLVGLLYQGEAKFSAQTPPLDFTGKRISFVYPDFNTTIQGSFKKGVMLLTQEVIMKGLSTTKTGLKVLQTSEPFGVPYKRDVSTGTFLSSDPLLRDPFESKMVTVGTSSIPNAGDGVFTLQDIPKGTVIAYFNGIRLKEKHIFNPMRIFTKKSVYLVEIGEYDDFLDIPAQYSNWTTYQATAGHKVNHGKKDNCKYSECQHPRFGTVLCLAVNKDVKAGSELFTLYNVSFDKQGMKSLLKTALSIGHLVSGKDKKTFVKGVKPYLHMASKWAELIKIDDLVQFEI</sequence>
<dbReference type="InterPro" id="IPR001214">
    <property type="entry name" value="SET_dom"/>
</dbReference>
<dbReference type="PANTHER" id="PTHR46820">
    <property type="entry name" value="HISTONE-LYSINE N-METHYLTRANSFERASE SETD7"/>
    <property type="match status" value="1"/>
</dbReference>
<reference evidence="3 4" key="1">
    <citation type="journal article" date="2018" name="Nat. Ecol. Evol.">
        <title>Genomic signatures of mitonuclear coevolution across populations of Tigriopus californicus.</title>
        <authorList>
            <person name="Barreto F.S."/>
            <person name="Watson E.T."/>
            <person name="Lima T.G."/>
            <person name="Willett C.S."/>
            <person name="Edmands S."/>
            <person name="Li W."/>
            <person name="Burton R.S."/>
        </authorList>
    </citation>
    <scope>NUCLEOTIDE SEQUENCE [LARGE SCALE GENOMIC DNA]</scope>
    <source>
        <strain evidence="3 4">San Diego</strain>
    </source>
</reference>
<dbReference type="SUPFAM" id="SSF82199">
    <property type="entry name" value="SET domain"/>
    <property type="match status" value="1"/>
</dbReference>
<dbReference type="InterPro" id="IPR046341">
    <property type="entry name" value="SET_dom_sf"/>
</dbReference>
<dbReference type="Gene3D" id="2.170.270.10">
    <property type="entry name" value="SET domain"/>
    <property type="match status" value="1"/>
</dbReference>
<dbReference type="AlphaFoldDB" id="A0A553NNF4"/>